<evidence type="ECO:0000256" key="4">
    <source>
        <dbReference type="ARBA" id="ARBA00022825"/>
    </source>
</evidence>
<dbReference type="InterPro" id="IPR018114">
    <property type="entry name" value="TRYPSIN_HIS"/>
</dbReference>
<dbReference type="GO" id="GO:0006508">
    <property type="term" value="P:proteolysis"/>
    <property type="evidence" value="ECO:0007669"/>
    <property type="project" value="UniProtKB-KW"/>
</dbReference>
<proteinExistence type="inferred from homology"/>
<dbReference type="PROSITE" id="PS00135">
    <property type="entry name" value="TRYPSIN_SER"/>
    <property type="match status" value="1"/>
</dbReference>
<evidence type="ECO:0000256" key="1">
    <source>
        <dbReference type="ARBA" id="ARBA00007664"/>
    </source>
</evidence>
<evidence type="ECO:0000313" key="9">
    <source>
        <dbReference type="Proteomes" id="UP000295560"/>
    </source>
</evidence>
<reference evidence="8 9" key="1">
    <citation type="submission" date="2019-03" db="EMBL/GenBank/DDBJ databases">
        <title>Sequencing the genomes of 1000 actinobacteria strains.</title>
        <authorList>
            <person name="Klenk H.-P."/>
        </authorList>
    </citation>
    <scope>NUCLEOTIDE SEQUENCE [LARGE SCALE GENOMIC DNA]</scope>
    <source>
        <strain evidence="8 9">DSM 44969</strain>
    </source>
</reference>
<feature type="signal peptide" evidence="6">
    <location>
        <begin position="1"/>
        <end position="24"/>
    </location>
</feature>
<dbReference type="PROSITE" id="PS51318">
    <property type="entry name" value="TAT"/>
    <property type="match status" value="1"/>
</dbReference>
<dbReference type="InterPro" id="IPR006311">
    <property type="entry name" value="TAT_signal"/>
</dbReference>
<comment type="caution">
    <text evidence="8">The sequence shown here is derived from an EMBL/GenBank/DDBJ whole genome shotgun (WGS) entry which is preliminary data.</text>
</comment>
<dbReference type="CDD" id="cd21112">
    <property type="entry name" value="alphaLP-like"/>
    <property type="match status" value="1"/>
</dbReference>
<protein>
    <submittedName>
        <fullName evidence="8">Streptogrisin C</fullName>
    </submittedName>
</protein>
<accession>A0A4R1HQG7</accession>
<evidence type="ECO:0000256" key="3">
    <source>
        <dbReference type="ARBA" id="ARBA00022801"/>
    </source>
</evidence>
<feature type="domain" description="Peptidase S1" evidence="7">
    <location>
        <begin position="187"/>
        <end position="354"/>
    </location>
</feature>
<keyword evidence="6" id="KW-0732">Signal</keyword>
<name>A0A4R1HQG7_PSEEN</name>
<dbReference type="InterPro" id="IPR033116">
    <property type="entry name" value="TRYPSIN_SER"/>
</dbReference>
<keyword evidence="3" id="KW-0378">Hydrolase</keyword>
<evidence type="ECO:0000256" key="2">
    <source>
        <dbReference type="ARBA" id="ARBA00022670"/>
    </source>
</evidence>
<evidence type="ECO:0000256" key="6">
    <source>
        <dbReference type="SAM" id="SignalP"/>
    </source>
</evidence>
<organism evidence="8 9">
    <name type="scientific">Pseudonocardia endophytica</name>
    <dbReference type="NCBI Taxonomy" id="401976"/>
    <lineage>
        <taxon>Bacteria</taxon>
        <taxon>Bacillati</taxon>
        <taxon>Actinomycetota</taxon>
        <taxon>Actinomycetes</taxon>
        <taxon>Pseudonocardiales</taxon>
        <taxon>Pseudonocardiaceae</taxon>
        <taxon>Pseudonocardia</taxon>
    </lineage>
</organism>
<dbReference type="Proteomes" id="UP000295560">
    <property type="component" value="Unassembled WGS sequence"/>
</dbReference>
<dbReference type="InterPro" id="IPR001316">
    <property type="entry name" value="Pept_S1A_streptogrisin"/>
</dbReference>
<dbReference type="AlphaFoldDB" id="A0A4R1HQG7"/>
<comment type="similarity">
    <text evidence="1">Belongs to the peptidase S1 family.</text>
</comment>
<keyword evidence="2" id="KW-0645">Protease</keyword>
<gene>
    <name evidence="8" type="ORF">EV378_6728</name>
</gene>
<keyword evidence="4" id="KW-0720">Serine protease</keyword>
<dbReference type="RefSeq" id="WP_132431770.1">
    <property type="nucleotide sequence ID" value="NZ_SMFZ01000002.1"/>
</dbReference>
<dbReference type="InterPro" id="IPR001254">
    <property type="entry name" value="Trypsin_dom"/>
</dbReference>
<dbReference type="OrthoDB" id="8781117at2"/>
<evidence type="ECO:0000259" key="7">
    <source>
        <dbReference type="Pfam" id="PF00089"/>
    </source>
</evidence>
<dbReference type="PRINTS" id="PR00861">
    <property type="entry name" value="ALYTICPTASE"/>
</dbReference>
<dbReference type="PROSITE" id="PS00134">
    <property type="entry name" value="TRYPSIN_HIS"/>
    <property type="match status" value="1"/>
</dbReference>
<dbReference type="Gene3D" id="2.40.10.10">
    <property type="entry name" value="Trypsin-like serine proteases"/>
    <property type="match status" value="2"/>
</dbReference>
<dbReference type="GO" id="GO:0004252">
    <property type="term" value="F:serine-type endopeptidase activity"/>
    <property type="evidence" value="ECO:0007669"/>
    <property type="project" value="InterPro"/>
</dbReference>
<dbReference type="EMBL" id="SMFZ01000002">
    <property type="protein sequence ID" value="TCK22720.1"/>
    <property type="molecule type" value="Genomic_DNA"/>
</dbReference>
<evidence type="ECO:0000256" key="5">
    <source>
        <dbReference type="ARBA" id="ARBA00023157"/>
    </source>
</evidence>
<dbReference type="InterPro" id="IPR009003">
    <property type="entry name" value="Peptidase_S1_PA"/>
</dbReference>
<dbReference type="SUPFAM" id="SSF50494">
    <property type="entry name" value="Trypsin-like serine proteases"/>
    <property type="match status" value="1"/>
</dbReference>
<feature type="chain" id="PRO_5038378818" evidence="6">
    <location>
        <begin position="25"/>
        <end position="369"/>
    </location>
</feature>
<sequence>MRIPRSARPRRVALALLAAGLATAAAVTAVPAVADVPGLPDDGGLTEEAATALVPAVRDAAGTALAGIWFAPDTSESPSGSSGDARGRLMVGTWEPVLAPVLSGLGATPVVREGPRRDPEGALRLLTERTADGMPPSIADFGVDEVDQTLVVTVVGHPLLGTLLDGLDPSVLRIRSTPTAPRLQAAIGGGDTITDGTKRCTVGFTATDGRADWLVTAGHCTRGSADWVSGPESVDVGGGARTADNGPDAGAIPVAGGWTAVPTAGGVPVRGSRVAPVGAPVCLFGSTSGRSCGPIARQNVVVNFGGQQQSGLSAANLCAREGDSGGPYVTDDGQAQGVHTGAGGPDGCTAYFTPVGTAMGSLGLTLRTG</sequence>
<keyword evidence="5" id="KW-1015">Disulfide bond</keyword>
<dbReference type="InterPro" id="IPR043504">
    <property type="entry name" value="Peptidase_S1_PA_chymotrypsin"/>
</dbReference>
<evidence type="ECO:0000313" key="8">
    <source>
        <dbReference type="EMBL" id="TCK22720.1"/>
    </source>
</evidence>
<keyword evidence="9" id="KW-1185">Reference proteome</keyword>
<dbReference type="Pfam" id="PF00089">
    <property type="entry name" value="Trypsin"/>
    <property type="match status" value="1"/>
</dbReference>